<dbReference type="PANTHER" id="PTHR46708">
    <property type="entry name" value="TENASCIN"/>
    <property type="match status" value="1"/>
</dbReference>
<dbReference type="Pfam" id="PF18962">
    <property type="entry name" value="Por_Secre_tail"/>
    <property type="match status" value="1"/>
</dbReference>
<sequence length="1029" mass="109574">MKKITFSLLLLICCIWQSSAQIFIEENLDSGFPTGWTQNSYFASTTAAYLCEGTGNLYNNMFSSSSNDGSLTSPNYVGISNETDTTVEFQWLARPYSSNAVDYIMYVEYSADDAATWSLLSSFAVTETTACSDYLETIPASSLPSGSDFKFRIRGEWQSGDSYFYLDNIAISQVISCPQPSALLASNLSTTTADLEWTGGTETTWNIELVDVTAGGTQTMTATDAGVTTNPYSISGLVATNDYEFYVQADCGSGELSAWVGPFAFTTLCDAIVAPYTASFEDAGALPGCWNNTSSTSKVWSFDTAPTFGNSYSDHTSGSGYFALVDGSTTVTSIDTTLESGEIDVNGLATPYLQFYVYHFIAGGTDSNKITVEVWDGAAWNEVYMDDNGDVDEWEFVGVDLSTLTITGNIKVRFIVDTATNSNYENDIAVDDVSIIEAPACPEPLSLSVSNIALDTADLSWAQGGTETDYDYALLLATDPAPTTGTAITATTFAATGLTAGTDYVFYVRAVCGTDFSPFVTKPFSTLAYGEICESAIEVTALPYNTSDDTANYGDDYTGSPGASGCGTTSSYLNGDDVVYSYTASADGTINIALSALGSTYSGAFVYTDCADIGSACAVGFGNGSSSADYNFDVAVTAGTTYYVVISTWATPQSTTYTLDITQILCPDPTALTATNITTTTADLGWTAGATETTWNIEVVDITAGDSQTMTATDAGVTANPFTVTGLVSSNDYEFYVQADCGGTDGVSEWVGPFAFSTTCEAITVFPSTTDFTNNPPTVCWSEAGSGEVVDGPSGTSSDWRGNRAYEDGDGNTVNSNAINLYFNTDREWLISPVYDLSASTDQMLKVNVAVTNYSSSSTPTTVGDTMGSDDEVQLLMTIDNGATWTNLTTWNVGNQPSVNGTEFLADLAAVSGNVQFALWASDGTVNDSEDYDFHVGEFEITDSTLSTSSFNTENNFSYYPNPVENTLSLKGIKNIQNIAVLNMLGQEVLRVAPNAINSEVDMSNLQSGAYFVKVTIENATKTIKIIKE</sequence>
<dbReference type="NCBIfam" id="TIGR04183">
    <property type="entry name" value="Por_Secre_tail"/>
    <property type="match status" value="1"/>
</dbReference>
<proteinExistence type="predicted"/>
<evidence type="ECO:0000256" key="3">
    <source>
        <dbReference type="SAM" id="SignalP"/>
    </source>
</evidence>
<evidence type="ECO:0000313" key="6">
    <source>
        <dbReference type="EMBL" id="TYC17949.1"/>
    </source>
</evidence>
<dbReference type="Pfam" id="PF00041">
    <property type="entry name" value="fn3"/>
    <property type="match status" value="1"/>
</dbReference>
<reference evidence="6 7" key="1">
    <citation type="submission" date="2019-08" db="EMBL/GenBank/DDBJ databases">
        <title>Genomes of Antarctic Bizionia species.</title>
        <authorList>
            <person name="Bowman J.P."/>
        </authorList>
    </citation>
    <scope>NUCLEOTIDE SEQUENCE [LARGE SCALE GENOMIC DNA]</scope>
    <source>
        <strain evidence="6 7">IC164</strain>
    </source>
</reference>
<dbReference type="EMBL" id="VSKN01000001">
    <property type="protein sequence ID" value="TYC17949.1"/>
    <property type="molecule type" value="Genomic_DNA"/>
</dbReference>
<dbReference type="PROSITE" id="PS50853">
    <property type="entry name" value="FN3"/>
    <property type="match status" value="3"/>
</dbReference>
<dbReference type="InterPro" id="IPR036116">
    <property type="entry name" value="FN3_sf"/>
</dbReference>
<dbReference type="SUPFAM" id="SSF49265">
    <property type="entry name" value="Fibronectin type III"/>
    <property type="match status" value="2"/>
</dbReference>
<keyword evidence="1 3" id="KW-0732">Signal</keyword>
<feature type="domain" description="Fibronectin type-III" evidence="5">
    <location>
        <begin position="179"/>
        <end position="270"/>
    </location>
</feature>
<dbReference type="SUPFAM" id="SSF49899">
    <property type="entry name" value="Concanavalin A-like lectins/glucanases"/>
    <property type="match status" value="1"/>
</dbReference>
<evidence type="ECO:0000259" key="4">
    <source>
        <dbReference type="PROSITE" id="PS50060"/>
    </source>
</evidence>
<dbReference type="InterPro" id="IPR026444">
    <property type="entry name" value="Secre_tail"/>
</dbReference>
<dbReference type="SMART" id="SM00060">
    <property type="entry name" value="FN3"/>
    <property type="match status" value="4"/>
</dbReference>
<dbReference type="InterPro" id="IPR050991">
    <property type="entry name" value="ECM_Regulatory_Proteins"/>
</dbReference>
<feature type="domain" description="Fibronectin type-III" evidence="5">
    <location>
        <begin position="443"/>
        <end position="530"/>
    </location>
</feature>
<dbReference type="CDD" id="cd00063">
    <property type="entry name" value="FN3"/>
    <property type="match status" value="1"/>
</dbReference>
<dbReference type="Gene3D" id="2.60.120.200">
    <property type="match status" value="1"/>
</dbReference>
<dbReference type="Pfam" id="PF00629">
    <property type="entry name" value="MAM"/>
    <property type="match status" value="1"/>
</dbReference>
<dbReference type="InterPro" id="IPR000998">
    <property type="entry name" value="MAM_dom"/>
</dbReference>
<accession>A0ABY3MEC1</accession>
<dbReference type="Proteomes" id="UP000323621">
    <property type="component" value="Unassembled WGS sequence"/>
</dbReference>
<dbReference type="InterPro" id="IPR013320">
    <property type="entry name" value="ConA-like_dom_sf"/>
</dbReference>
<comment type="caution">
    <text evidence="6">The sequence shown here is derived from an EMBL/GenBank/DDBJ whole genome shotgun (WGS) entry which is preliminary data.</text>
</comment>
<dbReference type="PANTHER" id="PTHR46708:SF2">
    <property type="entry name" value="FIBRONECTIN TYPE-III DOMAIN-CONTAINING PROTEIN"/>
    <property type="match status" value="1"/>
</dbReference>
<dbReference type="Gene3D" id="2.60.120.260">
    <property type="entry name" value="Galactose-binding domain-like"/>
    <property type="match status" value="2"/>
</dbReference>
<feature type="chain" id="PRO_5045660714" evidence="3">
    <location>
        <begin position="21"/>
        <end position="1029"/>
    </location>
</feature>
<gene>
    <name evidence="6" type="ORF">ES677_00820</name>
</gene>
<dbReference type="Gene3D" id="2.60.40.10">
    <property type="entry name" value="Immunoglobulins"/>
    <property type="match status" value="3"/>
</dbReference>
<keyword evidence="2" id="KW-0677">Repeat</keyword>
<protein>
    <submittedName>
        <fullName evidence="6">T9SS type A sorting domain-containing protein</fullName>
    </submittedName>
</protein>
<dbReference type="PROSITE" id="PS50060">
    <property type="entry name" value="MAM_2"/>
    <property type="match status" value="1"/>
</dbReference>
<dbReference type="RefSeq" id="WP_148380140.1">
    <property type="nucleotide sequence ID" value="NZ_VSKN01000001.1"/>
</dbReference>
<feature type="domain" description="MAM" evidence="4">
    <location>
        <begin position="276"/>
        <end position="443"/>
    </location>
</feature>
<name>A0ABY3MEC1_9FLAO</name>
<evidence type="ECO:0000259" key="5">
    <source>
        <dbReference type="PROSITE" id="PS50853"/>
    </source>
</evidence>
<keyword evidence="7" id="KW-1185">Reference proteome</keyword>
<feature type="signal peptide" evidence="3">
    <location>
        <begin position="1"/>
        <end position="20"/>
    </location>
</feature>
<evidence type="ECO:0000256" key="1">
    <source>
        <dbReference type="ARBA" id="ARBA00022729"/>
    </source>
</evidence>
<organism evidence="6 7">
    <name type="scientific">Bizionia gelidisalsuginis</name>
    <dbReference type="NCBI Taxonomy" id="291188"/>
    <lineage>
        <taxon>Bacteria</taxon>
        <taxon>Pseudomonadati</taxon>
        <taxon>Bacteroidota</taxon>
        <taxon>Flavobacteriia</taxon>
        <taxon>Flavobacteriales</taxon>
        <taxon>Flavobacteriaceae</taxon>
        <taxon>Bizionia</taxon>
    </lineage>
</organism>
<evidence type="ECO:0000313" key="7">
    <source>
        <dbReference type="Proteomes" id="UP000323621"/>
    </source>
</evidence>
<dbReference type="InterPro" id="IPR003961">
    <property type="entry name" value="FN3_dom"/>
</dbReference>
<evidence type="ECO:0000256" key="2">
    <source>
        <dbReference type="ARBA" id="ARBA00022737"/>
    </source>
</evidence>
<dbReference type="InterPro" id="IPR013783">
    <property type="entry name" value="Ig-like_fold"/>
</dbReference>
<feature type="domain" description="Fibronectin type-III" evidence="5">
    <location>
        <begin position="668"/>
        <end position="762"/>
    </location>
</feature>